<dbReference type="InterPro" id="IPR041577">
    <property type="entry name" value="RT_RNaseH_2"/>
</dbReference>
<proteinExistence type="predicted"/>
<dbReference type="InterPro" id="IPR036397">
    <property type="entry name" value="RNaseH_sf"/>
</dbReference>
<dbReference type="SUPFAM" id="SSF53098">
    <property type="entry name" value="Ribonuclease H-like"/>
    <property type="match status" value="1"/>
</dbReference>
<dbReference type="SUPFAM" id="SSF56672">
    <property type="entry name" value="DNA/RNA polymerases"/>
    <property type="match status" value="1"/>
</dbReference>
<dbReference type="InterPro" id="IPR001584">
    <property type="entry name" value="Integrase_cat-core"/>
</dbReference>
<dbReference type="InterPro" id="IPR050951">
    <property type="entry name" value="Retrovirus_Pol_polyprotein"/>
</dbReference>
<name>A0AAU9U1W0_EUPED</name>
<dbReference type="Proteomes" id="UP001153954">
    <property type="component" value="Unassembled WGS sequence"/>
</dbReference>
<dbReference type="InterPro" id="IPR012337">
    <property type="entry name" value="RNaseH-like_sf"/>
</dbReference>
<dbReference type="FunFam" id="1.10.340.70:FF:000001">
    <property type="entry name" value="Retrovirus-related Pol polyprotein from transposon gypsy-like Protein"/>
    <property type="match status" value="1"/>
</dbReference>
<dbReference type="GO" id="GO:0003676">
    <property type="term" value="F:nucleic acid binding"/>
    <property type="evidence" value="ECO:0007669"/>
    <property type="project" value="InterPro"/>
</dbReference>
<dbReference type="PANTHER" id="PTHR37984">
    <property type="entry name" value="PROTEIN CBG26694"/>
    <property type="match status" value="1"/>
</dbReference>
<dbReference type="GO" id="GO:0003964">
    <property type="term" value="F:RNA-directed DNA polymerase activity"/>
    <property type="evidence" value="ECO:0007669"/>
    <property type="project" value="UniProtKB-EC"/>
</dbReference>
<reference evidence="5" key="1">
    <citation type="submission" date="2022-03" db="EMBL/GenBank/DDBJ databases">
        <authorList>
            <person name="Tunstrom K."/>
        </authorList>
    </citation>
    <scope>NUCLEOTIDE SEQUENCE</scope>
</reference>
<dbReference type="FunFam" id="3.30.70.270:FF:000023">
    <property type="entry name" value="Pol"/>
    <property type="match status" value="1"/>
</dbReference>
<organism evidence="5 6">
    <name type="scientific">Euphydryas editha</name>
    <name type="common">Edith's checkerspot</name>
    <dbReference type="NCBI Taxonomy" id="104508"/>
    <lineage>
        <taxon>Eukaryota</taxon>
        <taxon>Metazoa</taxon>
        <taxon>Ecdysozoa</taxon>
        <taxon>Arthropoda</taxon>
        <taxon>Hexapoda</taxon>
        <taxon>Insecta</taxon>
        <taxon>Pterygota</taxon>
        <taxon>Neoptera</taxon>
        <taxon>Endopterygota</taxon>
        <taxon>Lepidoptera</taxon>
        <taxon>Glossata</taxon>
        <taxon>Ditrysia</taxon>
        <taxon>Papilionoidea</taxon>
        <taxon>Nymphalidae</taxon>
        <taxon>Nymphalinae</taxon>
        <taxon>Euphydryas</taxon>
    </lineage>
</organism>
<dbReference type="AlphaFoldDB" id="A0AAU9U1W0"/>
<gene>
    <name evidence="5" type="ORF">EEDITHA_LOCUS7870</name>
</gene>
<dbReference type="InterPro" id="IPR043128">
    <property type="entry name" value="Rev_trsase/Diguanyl_cyclase"/>
</dbReference>
<accession>A0AAU9U1W0</accession>
<dbReference type="Pfam" id="PF00078">
    <property type="entry name" value="RVT_1"/>
    <property type="match status" value="1"/>
</dbReference>
<dbReference type="Gene3D" id="3.30.420.10">
    <property type="entry name" value="Ribonuclease H-like superfamily/Ribonuclease H"/>
    <property type="match status" value="1"/>
</dbReference>
<dbReference type="CDD" id="cd09274">
    <property type="entry name" value="RNase_HI_RT_Ty3"/>
    <property type="match status" value="1"/>
</dbReference>
<keyword evidence="2" id="KW-0511">Multifunctional enzyme</keyword>
<sequence>MGNANSPASVFTVNQISELHIGGVPIHEINMGSLNENERNSLINLLIQYKHTFAINTKDLGCTNLLQMKIKLTTQQPIYRQPYRLSHTEQQIVNSKVHELLDAGIIRESESNYASPVILVKKKNGDSRLCIDYRALNAVTIKDRYPLPNIDDHISKLAGMKYFTSLDMAQSYHQLLIAPEDTHKTAFITPQGQYEYLRVPFGLANAPSVFMRLVSKIVNSIRCTESDSSRHEILAFLDDLLLPSIDFISGIKMLELVLQKFKSENLKLNMKKCSFLHDKVTYLGHEISHDGIKPAELKLIAVSHFPTPKNVHEIRQFIGLCSYFRKFINKFAIIARPLTELTKKNVPWLWSNKQIESFNELKKCLCSKPVLALYDTTLNTEIHTDACKVGIAGILLQQQLDGTLRPVMYFSRVTSREETMYHSYELETLAVVESLRKFRVYVVGKHVKIITDCTAVRATLTKRDIIPRIARWWLLIQEYDISVEYRPGERMKHVDALSRNPIDAVNINRLEIADWFYTIQYQDDKLKSLIDQLNSKSAGPDIVNNYVILDNRLYRKTLNGNRLVVPGPARWKIVQMHHDEIGHVGLKRCTDLIKKEFWFPKMTRFIRKYVTSCLHCAYGKGEHGKKEGMLHPIPKPKEPFRMVHIDHLGPFTRTKKGHVYMLVITDAFSKFVIAEPVRTVNSIETLRILKRIFSLFGYPDRVVTDHGKAFTSRYFKKFALDKQFKHTLNSIACPRANGQVERTNRTILNALRATDPSEAANNWSNCLPDVIWGINNTLNDTTGFKPYDLMFARDGRPVCDLTIPGQVSESIQSKRKKASARIDRAAAKMKRNFDKRRKRSHIYKKGDLVLWRQAPTSSASKVNTKLDDLYSGPYIITKVLGNDRYRIRSIKGLRGYKNFTGLVSADSLRPYRSIALVSDSASSSDDQLETEDLIDLLES</sequence>
<protein>
    <recommendedName>
        <fullName evidence="1">RNA-directed DNA polymerase</fullName>
        <ecNumber evidence="1">2.7.7.49</ecNumber>
    </recommendedName>
</protein>
<evidence type="ECO:0000313" key="5">
    <source>
        <dbReference type="EMBL" id="CAH2092073.1"/>
    </source>
</evidence>
<dbReference type="PANTHER" id="PTHR37984:SF5">
    <property type="entry name" value="PROTEIN NYNRIN-LIKE"/>
    <property type="match status" value="1"/>
</dbReference>
<evidence type="ECO:0000313" key="6">
    <source>
        <dbReference type="Proteomes" id="UP001153954"/>
    </source>
</evidence>
<dbReference type="Gene3D" id="3.10.10.10">
    <property type="entry name" value="HIV Type 1 Reverse Transcriptase, subunit A, domain 1"/>
    <property type="match status" value="1"/>
</dbReference>
<comment type="caution">
    <text evidence="5">The sequence shown here is derived from an EMBL/GenBank/DDBJ whole genome shotgun (WGS) entry which is preliminary data.</text>
</comment>
<dbReference type="PROSITE" id="PS50994">
    <property type="entry name" value="INTEGRASE"/>
    <property type="match status" value="1"/>
</dbReference>
<dbReference type="InterPro" id="IPR000477">
    <property type="entry name" value="RT_dom"/>
</dbReference>
<evidence type="ECO:0000259" key="4">
    <source>
        <dbReference type="PROSITE" id="PS50994"/>
    </source>
</evidence>
<dbReference type="EC" id="2.7.7.49" evidence="1"/>
<evidence type="ECO:0000256" key="1">
    <source>
        <dbReference type="ARBA" id="ARBA00012493"/>
    </source>
</evidence>
<dbReference type="Pfam" id="PF00665">
    <property type="entry name" value="rve"/>
    <property type="match status" value="1"/>
</dbReference>
<keyword evidence="6" id="KW-1185">Reference proteome</keyword>
<dbReference type="InterPro" id="IPR041588">
    <property type="entry name" value="Integrase_H2C2"/>
</dbReference>
<dbReference type="Gene3D" id="1.10.340.70">
    <property type="match status" value="1"/>
</dbReference>
<dbReference type="InterPro" id="IPR043502">
    <property type="entry name" value="DNA/RNA_pol_sf"/>
</dbReference>
<dbReference type="Pfam" id="PF17919">
    <property type="entry name" value="RT_RNaseH_2"/>
    <property type="match status" value="1"/>
</dbReference>
<dbReference type="GO" id="GO:0015074">
    <property type="term" value="P:DNA integration"/>
    <property type="evidence" value="ECO:0007669"/>
    <property type="project" value="InterPro"/>
</dbReference>
<evidence type="ECO:0000256" key="2">
    <source>
        <dbReference type="ARBA" id="ARBA00023268"/>
    </source>
</evidence>
<dbReference type="Gene3D" id="3.30.70.270">
    <property type="match status" value="2"/>
</dbReference>
<feature type="domain" description="Integrase catalytic" evidence="4">
    <location>
        <begin position="635"/>
        <end position="794"/>
    </location>
</feature>
<dbReference type="Pfam" id="PF17921">
    <property type="entry name" value="Integrase_H2C2"/>
    <property type="match status" value="1"/>
</dbReference>
<feature type="domain" description="Reverse transcriptase" evidence="3">
    <location>
        <begin position="101"/>
        <end position="287"/>
    </location>
</feature>
<dbReference type="EMBL" id="CAKOGL010000011">
    <property type="protein sequence ID" value="CAH2092073.1"/>
    <property type="molecule type" value="Genomic_DNA"/>
</dbReference>
<dbReference type="PROSITE" id="PS50878">
    <property type="entry name" value="RT_POL"/>
    <property type="match status" value="1"/>
</dbReference>
<dbReference type="GO" id="GO:0042575">
    <property type="term" value="C:DNA polymerase complex"/>
    <property type="evidence" value="ECO:0007669"/>
    <property type="project" value="UniProtKB-ARBA"/>
</dbReference>
<evidence type="ECO:0000259" key="3">
    <source>
        <dbReference type="PROSITE" id="PS50878"/>
    </source>
</evidence>
<dbReference type="CDD" id="cd01647">
    <property type="entry name" value="RT_LTR"/>
    <property type="match status" value="1"/>
</dbReference>